<keyword evidence="3" id="KW-1185">Reference proteome</keyword>
<evidence type="ECO:0000259" key="1">
    <source>
        <dbReference type="Pfam" id="PF22936"/>
    </source>
</evidence>
<dbReference type="Pfam" id="PF22936">
    <property type="entry name" value="Pol_BBD"/>
    <property type="match status" value="1"/>
</dbReference>
<accession>A0A484NBS8</accession>
<evidence type="ECO:0000313" key="3">
    <source>
        <dbReference type="Proteomes" id="UP000595140"/>
    </source>
</evidence>
<name>A0A484NBS8_9ASTE</name>
<organism evidence="2 3">
    <name type="scientific">Cuscuta campestris</name>
    <dbReference type="NCBI Taxonomy" id="132261"/>
    <lineage>
        <taxon>Eukaryota</taxon>
        <taxon>Viridiplantae</taxon>
        <taxon>Streptophyta</taxon>
        <taxon>Embryophyta</taxon>
        <taxon>Tracheophyta</taxon>
        <taxon>Spermatophyta</taxon>
        <taxon>Magnoliopsida</taxon>
        <taxon>eudicotyledons</taxon>
        <taxon>Gunneridae</taxon>
        <taxon>Pentapetalae</taxon>
        <taxon>asterids</taxon>
        <taxon>lamiids</taxon>
        <taxon>Solanales</taxon>
        <taxon>Convolvulaceae</taxon>
        <taxon>Cuscuteae</taxon>
        <taxon>Cuscuta</taxon>
        <taxon>Cuscuta subgen. Grammica</taxon>
        <taxon>Cuscuta sect. Cleistogrammica</taxon>
    </lineage>
</organism>
<protein>
    <recommendedName>
        <fullName evidence="1">Retrovirus-related Pol polyprotein from transposon TNT 1-94-like beta-barrel domain-containing protein</fullName>
    </recommendedName>
</protein>
<dbReference type="AlphaFoldDB" id="A0A484NBS8"/>
<dbReference type="Proteomes" id="UP000595140">
    <property type="component" value="Unassembled WGS sequence"/>
</dbReference>
<dbReference type="InterPro" id="IPR054722">
    <property type="entry name" value="PolX-like_BBD"/>
</dbReference>
<feature type="domain" description="Retrovirus-related Pol polyprotein from transposon TNT 1-94-like beta-barrel" evidence="1">
    <location>
        <begin position="19"/>
        <end position="66"/>
    </location>
</feature>
<proteinExistence type="predicted"/>
<dbReference type="EMBL" id="OOIL02006581">
    <property type="protein sequence ID" value="VFQ98333.1"/>
    <property type="molecule type" value="Genomic_DNA"/>
</dbReference>
<evidence type="ECO:0000313" key="2">
    <source>
        <dbReference type="EMBL" id="VFQ98333.1"/>
    </source>
</evidence>
<gene>
    <name evidence="2" type="ORF">CCAM_LOCUS40109</name>
</gene>
<reference evidence="2 3" key="1">
    <citation type="submission" date="2018-04" db="EMBL/GenBank/DDBJ databases">
        <authorList>
            <person name="Vogel A."/>
        </authorList>
    </citation>
    <scope>NUCLEOTIDE SEQUENCE [LARGE SCALE GENOMIC DNA]</scope>
</reference>
<dbReference type="OrthoDB" id="1742531at2759"/>
<sequence length="71" mass="7843">MVVSDASRHGWLASFTGWGVICRVVGIGSIRLKTHNGTLCTSSEVRHNPFLTKNLISLAHLDRKGFNFQGF</sequence>